<dbReference type="InterPro" id="IPR002514">
    <property type="entry name" value="Transposase_8"/>
</dbReference>
<dbReference type="GO" id="GO:0003677">
    <property type="term" value="F:DNA binding"/>
    <property type="evidence" value="ECO:0007669"/>
    <property type="project" value="InterPro"/>
</dbReference>
<reference evidence="3 5" key="3">
    <citation type="submission" date="2016-10" db="EMBL/GenBank/DDBJ databases">
        <authorList>
            <person name="de Groot N.N."/>
        </authorList>
    </citation>
    <scope>NUCLEOTIDE SEQUENCE [LARGE SCALE GENOMIC DNA]</scope>
    <source>
        <strain evidence="3 5">CGMCC 1.6117</strain>
    </source>
</reference>
<dbReference type="InterPro" id="IPR009057">
    <property type="entry name" value="Homeodomain-like_sf"/>
</dbReference>
<evidence type="ECO:0000313" key="3">
    <source>
        <dbReference type="EMBL" id="SFA61122.1"/>
    </source>
</evidence>
<keyword evidence="1" id="KW-0175">Coiled coil</keyword>
<dbReference type="eggNOG" id="COG2963">
    <property type="taxonomic scope" value="Bacteria"/>
</dbReference>
<dbReference type="EMBL" id="JRKN01000039">
    <property type="protein sequence ID" value="KGJ02388.1"/>
    <property type="molecule type" value="Genomic_DNA"/>
</dbReference>
<protein>
    <submittedName>
        <fullName evidence="2">Transposase</fullName>
    </submittedName>
</protein>
<evidence type="ECO:0000256" key="1">
    <source>
        <dbReference type="SAM" id="Coils"/>
    </source>
</evidence>
<dbReference type="Proteomes" id="UP000029846">
    <property type="component" value="Unassembled WGS sequence"/>
</dbReference>
<evidence type="ECO:0000313" key="2">
    <source>
        <dbReference type="EMBL" id="KGJ02388.1"/>
    </source>
</evidence>
<keyword evidence="4" id="KW-1185">Reference proteome</keyword>
<dbReference type="SUPFAM" id="SSF46689">
    <property type="entry name" value="Homeodomain-like"/>
    <property type="match status" value="1"/>
</dbReference>
<dbReference type="GO" id="GO:0004803">
    <property type="term" value="F:transposase activity"/>
    <property type="evidence" value="ECO:0007669"/>
    <property type="project" value="InterPro"/>
</dbReference>
<reference evidence="2 4" key="1">
    <citation type="submission" date="2014-09" db="EMBL/GenBank/DDBJ databases">
        <authorList>
            <person name="McGinnis J.M."/>
            <person name="Wolfgang W.J."/>
        </authorList>
    </citation>
    <scope>NUCLEOTIDE SEQUENCE [LARGE SCALE GENOMIC DNA]</scope>
    <source>
        <strain evidence="2 4">JCM 14014</strain>
    </source>
</reference>
<name>A0A099EWQ7_9RHOB</name>
<accession>A0A099EWQ7</accession>
<gene>
    <name evidence="2" type="ORF">IT41_17695</name>
    <name evidence="3" type="ORF">SAMN04487972_13327</name>
</gene>
<dbReference type="Proteomes" id="UP000182312">
    <property type="component" value="Unassembled WGS sequence"/>
</dbReference>
<dbReference type="STRING" id="376733.SAMN04487972_13327"/>
<dbReference type="AlphaFoldDB" id="A0A099EWQ7"/>
<organism evidence="2 4">
    <name type="scientific">Paracoccus halophilus</name>
    <dbReference type="NCBI Taxonomy" id="376733"/>
    <lineage>
        <taxon>Bacteria</taxon>
        <taxon>Pseudomonadati</taxon>
        <taxon>Pseudomonadota</taxon>
        <taxon>Alphaproteobacteria</taxon>
        <taxon>Rhodobacterales</taxon>
        <taxon>Paracoccaceae</taxon>
        <taxon>Paracoccus</taxon>
    </lineage>
</organism>
<evidence type="ECO:0000313" key="5">
    <source>
        <dbReference type="Proteomes" id="UP000182312"/>
    </source>
</evidence>
<sequence>MANRQPKPEEIVSKLRQVEVLMGQGMSRLDAIGKIGVVKQSYYRWRQKYGGMGVDQLKELKRLQLENERLRRAVSDLTLDKLILAEAAKGNF</sequence>
<evidence type="ECO:0000313" key="4">
    <source>
        <dbReference type="Proteomes" id="UP000029846"/>
    </source>
</evidence>
<feature type="coiled-coil region" evidence="1">
    <location>
        <begin position="53"/>
        <end position="80"/>
    </location>
</feature>
<reference evidence="2 4" key="2">
    <citation type="submission" date="2014-10" db="EMBL/GenBank/DDBJ databases">
        <title>Paracoccus sanguinis sp. nov., isolated from clinical specimens of New York State patients.</title>
        <authorList>
            <person name="Mingle L.A."/>
            <person name="Cole J.A."/>
            <person name="Lapierre P."/>
            <person name="Musser K.A."/>
        </authorList>
    </citation>
    <scope>NUCLEOTIDE SEQUENCE [LARGE SCALE GENOMIC DNA]</scope>
    <source>
        <strain evidence="2 4">JCM 14014</strain>
    </source>
</reference>
<dbReference type="EMBL" id="FOJO01000033">
    <property type="protein sequence ID" value="SFA61122.1"/>
    <property type="molecule type" value="Genomic_DNA"/>
</dbReference>
<dbReference type="GO" id="GO:0006313">
    <property type="term" value="P:DNA transposition"/>
    <property type="evidence" value="ECO:0007669"/>
    <property type="project" value="InterPro"/>
</dbReference>
<dbReference type="Pfam" id="PF01527">
    <property type="entry name" value="HTH_Tnp_1"/>
    <property type="match status" value="1"/>
</dbReference>
<proteinExistence type="predicted"/>